<dbReference type="NCBIfam" id="NF043035">
    <property type="entry name" value="OxoTetrKin"/>
    <property type="match status" value="1"/>
</dbReference>
<dbReference type="InterPro" id="IPR037051">
    <property type="entry name" value="4-carb_acid_sugar_kinase_N_sf"/>
</dbReference>
<name>A0A172YIH7_9GAMM</name>
<keyword evidence="4" id="KW-0418">Kinase</keyword>
<dbReference type="InterPro" id="IPR042213">
    <property type="entry name" value="NBD_C_sf"/>
</dbReference>
<dbReference type="InterPro" id="IPR010737">
    <property type="entry name" value="4-carb_acid_sugar_kinase_N"/>
</dbReference>
<sequence length="423" mass="44581">MADKLLLGCIADDFTGATDLASQLVAAGMRVVQTIGVPGAALDDDCDAVVVALKSRTVAPERAVELSLAALAWLREQGCERFYFKYCSTFDSTAEGNIGPVTDALMAALGVDFTLAVPALPANRRTVYNGYLFANEVLLNESGMQDHPLTPMTDPCLLRVLAPQTRHRVGLVSHHDLAKGVEAVRARIEALRGEGVGIAICDTLDEADLHLLAAAASDSVLLTGGSGLGLSIPATLDGFTARADADRLPPIEGRALILSGSCSRATLGQLEHARGRYPSIAVEVESLAEDFDTHLQSLFDYCLARLDQGPVVVHASSPAERLREVQARFGVEASGALVERALACLARRLVDEAGVRRILVAGGESSGAVVEALGVEGLKIGPSIDTGVPWTHSVGREPALALALKSGNFGQVDFMTRAWEVLP</sequence>
<evidence type="ECO:0000259" key="14">
    <source>
        <dbReference type="Pfam" id="PF17042"/>
    </source>
</evidence>
<dbReference type="Gene3D" id="3.40.50.10840">
    <property type="entry name" value="Putative sugar-binding, N-terminal domain"/>
    <property type="match status" value="1"/>
</dbReference>
<keyword evidence="2" id="KW-0808">Transferase</keyword>
<dbReference type="GO" id="GO:0016301">
    <property type="term" value="F:kinase activity"/>
    <property type="evidence" value="ECO:0007669"/>
    <property type="project" value="UniProtKB-KW"/>
</dbReference>
<gene>
    <name evidence="15" type="ORF">A5892_17440</name>
</gene>
<keyword evidence="6" id="KW-0119">Carbohydrate metabolism</keyword>
<comment type="catalytic activity">
    <reaction evidence="8">
        <text>3-dehydro-D-erythronate + ATP = 3-dehydro-4-O-phospho-D-erythronate + ADP + H(+)</text>
        <dbReference type="Rhea" id="RHEA:52556"/>
        <dbReference type="ChEBI" id="CHEBI:15378"/>
        <dbReference type="ChEBI" id="CHEBI:30616"/>
        <dbReference type="ChEBI" id="CHEBI:57958"/>
        <dbReference type="ChEBI" id="CHEBI:136593"/>
        <dbReference type="ChEBI" id="CHEBI:456216"/>
        <dbReference type="EC" id="2.7.1.217"/>
    </reaction>
</comment>
<dbReference type="Gene3D" id="3.40.980.20">
    <property type="entry name" value="Four-carbon acid sugar kinase, nucleotide binding domain"/>
    <property type="match status" value="1"/>
</dbReference>
<dbReference type="STRING" id="376489.A5892_17440"/>
<dbReference type="EMBL" id="CP015243">
    <property type="protein sequence ID" value="ANF59024.1"/>
    <property type="molecule type" value="Genomic_DNA"/>
</dbReference>
<dbReference type="InterPro" id="IPR031475">
    <property type="entry name" value="NBD_C"/>
</dbReference>
<accession>A0A172YIH7</accession>
<keyword evidence="16" id="KW-1185">Reference proteome</keyword>
<evidence type="ECO:0000256" key="6">
    <source>
        <dbReference type="ARBA" id="ARBA00023277"/>
    </source>
</evidence>
<evidence type="ECO:0000256" key="8">
    <source>
        <dbReference type="ARBA" id="ARBA00036346"/>
    </source>
</evidence>
<evidence type="ECO:0000259" key="13">
    <source>
        <dbReference type="Pfam" id="PF07005"/>
    </source>
</evidence>
<evidence type="ECO:0000256" key="7">
    <source>
        <dbReference type="ARBA" id="ARBA00035898"/>
    </source>
</evidence>
<keyword evidence="3" id="KW-0547">Nucleotide-binding</keyword>
<evidence type="ECO:0000256" key="3">
    <source>
        <dbReference type="ARBA" id="ARBA00022741"/>
    </source>
</evidence>
<dbReference type="Pfam" id="PF17042">
    <property type="entry name" value="NBD_C"/>
    <property type="match status" value="1"/>
</dbReference>
<evidence type="ECO:0000256" key="9">
    <source>
        <dbReference type="ARBA" id="ARBA00037335"/>
    </source>
</evidence>
<dbReference type="RefSeq" id="WP_064123875.1">
    <property type="nucleotide sequence ID" value="NZ_CP015243.1"/>
</dbReference>
<evidence type="ECO:0000256" key="11">
    <source>
        <dbReference type="ARBA" id="ARBA00039461"/>
    </source>
</evidence>
<dbReference type="GO" id="GO:0005524">
    <property type="term" value="F:ATP binding"/>
    <property type="evidence" value="ECO:0007669"/>
    <property type="project" value="UniProtKB-KW"/>
</dbReference>
<comment type="function">
    <text evidence="9">Catalyzes the ATP-dependent phosphorylation of 3-oxo-tetronate to 3-oxo-tetronate 4-phosphate.</text>
</comment>
<comment type="similarity">
    <text evidence="1">Belongs to the four-carbon acid sugar kinase family.</text>
</comment>
<reference evidence="15 16" key="1">
    <citation type="submission" date="2016-04" db="EMBL/GenBank/DDBJ databases">
        <title>Complete Genome Sequence of Halotalea alkalilenta IHB B 13600.</title>
        <authorList>
            <person name="Swarnkar M.K."/>
            <person name="Sharma A."/>
            <person name="Kaushal K."/>
            <person name="Soni R."/>
            <person name="Rana S."/>
            <person name="Singh A.K."/>
            <person name="Gulati A."/>
        </authorList>
    </citation>
    <scope>NUCLEOTIDE SEQUENCE [LARGE SCALE GENOMIC DNA]</scope>
    <source>
        <strain evidence="15 16">IHB B 13600</strain>
    </source>
</reference>
<dbReference type="EC" id="2.7.1.217" evidence="10"/>
<feature type="domain" description="Four-carbon acid sugar kinase N-terminal" evidence="13">
    <location>
        <begin position="7"/>
        <end position="229"/>
    </location>
</feature>
<evidence type="ECO:0000313" key="15">
    <source>
        <dbReference type="EMBL" id="ANF59024.1"/>
    </source>
</evidence>
<feature type="domain" description="Four-carbon acid sugar kinase nucleotide binding" evidence="14">
    <location>
        <begin position="256"/>
        <end position="415"/>
    </location>
</feature>
<dbReference type="InterPro" id="IPR050007">
    <property type="entry name" value="OtnK"/>
</dbReference>
<protein>
    <recommendedName>
        <fullName evidence="11">3-oxo-tetronate kinase</fullName>
        <ecNumber evidence="10">2.7.1.217</ecNumber>
    </recommendedName>
    <alternativeName>
        <fullName evidence="12">3-dehydrotetronate 4-kinase</fullName>
    </alternativeName>
</protein>
<evidence type="ECO:0000256" key="1">
    <source>
        <dbReference type="ARBA" id="ARBA00005715"/>
    </source>
</evidence>
<dbReference type="Pfam" id="PF07005">
    <property type="entry name" value="SBD_N"/>
    <property type="match status" value="1"/>
</dbReference>
<evidence type="ECO:0000256" key="12">
    <source>
        <dbReference type="ARBA" id="ARBA00041377"/>
    </source>
</evidence>
<comment type="catalytic activity">
    <reaction evidence="7">
        <text>3-dehydro-L-erythronate + ATP = 3-dehydro-4-O-phospho-L-erythronate + ADP + H(+)</text>
        <dbReference type="Rhea" id="RHEA:52552"/>
        <dbReference type="ChEBI" id="CHEBI:15378"/>
        <dbReference type="ChEBI" id="CHEBI:30616"/>
        <dbReference type="ChEBI" id="CHEBI:136592"/>
        <dbReference type="ChEBI" id="CHEBI:136670"/>
        <dbReference type="ChEBI" id="CHEBI:456216"/>
        <dbReference type="EC" id="2.7.1.217"/>
    </reaction>
</comment>
<dbReference type="AlphaFoldDB" id="A0A172YIH7"/>
<dbReference type="Proteomes" id="UP000077875">
    <property type="component" value="Chromosome"/>
</dbReference>
<organism evidence="15 16">
    <name type="scientific">Halotalea alkalilenta</name>
    <dbReference type="NCBI Taxonomy" id="376489"/>
    <lineage>
        <taxon>Bacteria</taxon>
        <taxon>Pseudomonadati</taxon>
        <taxon>Pseudomonadota</taxon>
        <taxon>Gammaproteobacteria</taxon>
        <taxon>Oceanospirillales</taxon>
        <taxon>Halomonadaceae</taxon>
        <taxon>Halotalea</taxon>
    </lineage>
</organism>
<dbReference type="SUPFAM" id="SSF142764">
    <property type="entry name" value="YgbK-like"/>
    <property type="match status" value="1"/>
</dbReference>
<proteinExistence type="inferred from homology"/>
<evidence type="ECO:0000256" key="5">
    <source>
        <dbReference type="ARBA" id="ARBA00022840"/>
    </source>
</evidence>
<keyword evidence="5" id="KW-0067">ATP-binding</keyword>
<evidence type="ECO:0000313" key="16">
    <source>
        <dbReference type="Proteomes" id="UP000077875"/>
    </source>
</evidence>
<dbReference type="KEGG" id="haa:A5892_17440"/>
<evidence type="ECO:0000256" key="4">
    <source>
        <dbReference type="ARBA" id="ARBA00022777"/>
    </source>
</evidence>
<evidence type="ECO:0000256" key="2">
    <source>
        <dbReference type="ARBA" id="ARBA00022679"/>
    </source>
</evidence>
<evidence type="ECO:0000256" key="10">
    <source>
        <dbReference type="ARBA" id="ARBA00039095"/>
    </source>
</evidence>